<dbReference type="GO" id="GO:0003682">
    <property type="term" value="F:chromatin binding"/>
    <property type="evidence" value="ECO:0007669"/>
    <property type="project" value="TreeGrafter"/>
</dbReference>
<dbReference type="GeneID" id="54546164"/>
<dbReference type="InterPro" id="IPR007133">
    <property type="entry name" value="RNA_pol_II-assoc_Paf1"/>
</dbReference>
<dbReference type="PANTHER" id="PTHR23188:SF12">
    <property type="entry name" value="RNA POLYMERASE II-ASSOCIATED FACTOR 1 HOMOLOG"/>
    <property type="match status" value="1"/>
</dbReference>
<evidence type="ECO:0000256" key="2">
    <source>
        <dbReference type="ARBA" id="ARBA00007560"/>
    </source>
</evidence>
<evidence type="ECO:0000256" key="3">
    <source>
        <dbReference type="ARBA" id="ARBA00023242"/>
    </source>
</evidence>
<sequence length="455" mass="51243">MADRPRQTIHQDYIARIRYSNALPPPPCPPKLLDIPNTGLSSGLYTSANFANRLVREQPLNIEADAELGMPIDLVGIPGVFDGDESAIQAMEKAPPLHPADRALMRPPNALGKASSAVASGISFLRRTEYTTAFTTGGSKFESSTSSNTMRLKAKRRRADLSQDDPLNIAKHIQKGFDLAYPADAHTGVDTEDKLRAAQIAPEEKQAWRNPKHPSKPNLTLLDSYPLLPDWDAVPDTGSYMIYRFAAPPVKDTESGYDERLDVAILRPMGESIDDHETYLAEVQRHKEDPTLPLPLPRYHFEFFLPADKDKDKVRGIKRNFSTFDPDNEDEIPFDQGVDDEGRPRKFFKYENIRTYDTHNQSGDPNDTYGNVVALALHDPETHPAPRLRATKLQKAAYFYPISQRTVIKPKRPGKLELLDGEYTRVDVIEAVGRDPAQEAEKRTEIRRRYDVLET</sequence>
<protein>
    <submittedName>
        <fullName evidence="4">Paf1-domain-containing protein</fullName>
    </submittedName>
</protein>
<evidence type="ECO:0000313" key="5">
    <source>
        <dbReference type="Proteomes" id="UP000800097"/>
    </source>
</evidence>
<gene>
    <name evidence="4" type="ORF">EI97DRAFT_114079</name>
</gene>
<comment type="similarity">
    <text evidence="2">Belongs to the PAF1 family.</text>
</comment>
<keyword evidence="3" id="KW-0539">Nucleus</keyword>
<keyword evidence="5" id="KW-1185">Reference proteome</keyword>
<dbReference type="RefSeq" id="XP_033657722.1">
    <property type="nucleotide sequence ID" value="XM_033792989.1"/>
</dbReference>
<dbReference type="OrthoDB" id="10260285at2759"/>
<evidence type="ECO:0000313" key="4">
    <source>
        <dbReference type="EMBL" id="KAF2280184.1"/>
    </source>
</evidence>
<name>A0A6A6JVD6_WESOR</name>
<organism evidence="4 5">
    <name type="scientific">Westerdykella ornata</name>
    <dbReference type="NCBI Taxonomy" id="318751"/>
    <lineage>
        <taxon>Eukaryota</taxon>
        <taxon>Fungi</taxon>
        <taxon>Dikarya</taxon>
        <taxon>Ascomycota</taxon>
        <taxon>Pezizomycotina</taxon>
        <taxon>Dothideomycetes</taxon>
        <taxon>Pleosporomycetidae</taxon>
        <taxon>Pleosporales</taxon>
        <taxon>Sporormiaceae</taxon>
        <taxon>Westerdykella</taxon>
    </lineage>
</organism>
<dbReference type="AlphaFoldDB" id="A0A6A6JVD6"/>
<dbReference type="GO" id="GO:0006368">
    <property type="term" value="P:transcription elongation by RNA polymerase II"/>
    <property type="evidence" value="ECO:0007669"/>
    <property type="project" value="InterPro"/>
</dbReference>
<proteinExistence type="inferred from homology"/>
<dbReference type="Pfam" id="PF03985">
    <property type="entry name" value="Paf1"/>
    <property type="match status" value="1"/>
</dbReference>
<dbReference type="EMBL" id="ML986485">
    <property type="protein sequence ID" value="KAF2280184.1"/>
    <property type="molecule type" value="Genomic_DNA"/>
</dbReference>
<evidence type="ECO:0000256" key="1">
    <source>
        <dbReference type="ARBA" id="ARBA00004123"/>
    </source>
</evidence>
<dbReference type="Proteomes" id="UP000800097">
    <property type="component" value="Unassembled WGS sequence"/>
</dbReference>
<dbReference type="PANTHER" id="PTHR23188">
    <property type="entry name" value="RNA POLYMERASE II-ASSOCIATED FACTOR 1 HOMOLOG"/>
    <property type="match status" value="1"/>
</dbReference>
<comment type="subcellular location">
    <subcellularLocation>
        <location evidence="1">Nucleus</location>
    </subcellularLocation>
</comment>
<reference evidence="4" key="1">
    <citation type="journal article" date="2020" name="Stud. Mycol.">
        <title>101 Dothideomycetes genomes: a test case for predicting lifestyles and emergence of pathogens.</title>
        <authorList>
            <person name="Haridas S."/>
            <person name="Albert R."/>
            <person name="Binder M."/>
            <person name="Bloem J."/>
            <person name="Labutti K."/>
            <person name="Salamov A."/>
            <person name="Andreopoulos B."/>
            <person name="Baker S."/>
            <person name="Barry K."/>
            <person name="Bills G."/>
            <person name="Bluhm B."/>
            <person name="Cannon C."/>
            <person name="Castanera R."/>
            <person name="Culley D."/>
            <person name="Daum C."/>
            <person name="Ezra D."/>
            <person name="Gonzalez J."/>
            <person name="Henrissat B."/>
            <person name="Kuo A."/>
            <person name="Liang C."/>
            <person name="Lipzen A."/>
            <person name="Lutzoni F."/>
            <person name="Magnuson J."/>
            <person name="Mondo S."/>
            <person name="Nolan M."/>
            <person name="Ohm R."/>
            <person name="Pangilinan J."/>
            <person name="Park H.-J."/>
            <person name="Ramirez L."/>
            <person name="Alfaro M."/>
            <person name="Sun H."/>
            <person name="Tritt A."/>
            <person name="Yoshinaga Y."/>
            <person name="Zwiers L.-H."/>
            <person name="Turgeon B."/>
            <person name="Goodwin S."/>
            <person name="Spatafora J."/>
            <person name="Crous P."/>
            <person name="Grigoriev I."/>
        </authorList>
    </citation>
    <scope>NUCLEOTIDE SEQUENCE</scope>
    <source>
        <strain evidence="4">CBS 379.55</strain>
    </source>
</reference>
<accession>A0A6A6JVD6</accession>
<dbReference type="GO" id="GO:0000993">
    <property type="term" value="F:RNA polymerase II complex binding"/>
    <property type="evidence" value="ECO:0007669"/>
    <property type="project" value="TreeGrafter"/>
</dbReference>
<dbReference type="GO" id="GO:0016593">
    <property type="term" value="C:Cdc73/Paf1 complex"/>
    <property type="evidence" value="ECO:0007669"/>
    <property type="project" value="InterPro"/>
</dbReference>